<evidence type="ECO:0000256" key="1">
    <source>
        <dbReference type="SAM" id="MobiDB-lite"/>
    </source>
</evidence>
<organism evidence="2 3">
    <name type="scientific">Vigna angularis var. angularis</name>
    <dbReference type="NCBI Taxonomy" id="157739"/>
    <lineage>
        <taxon>Eukaryota</taxon>
        <taxon>Viridiplantae</taxon>
        <taxon>Streptophyta</taxon>
        <taxon>Embryophyta</taxon>
        <taxon>Tracheophyta</taxon>
        <taxon>Spermatophyta</taxon>
        <taxon>Magnoliopsida</taxon>
        <taxon>eudicotyledons</taxon>
        <taxon>Gunneridae</taxon>
        <taxon>Pentapetalae</taxon>
        <taxon>rosids</taxon>
        <taxon>fabids</taxon>
        <taxon>Fabales</taxon>
        <taxon>Fabaceae</taxon>
        <taxon>Papilionoideae</taxon>
        <taxon>50 kb inversion clade</taxon>
        <taxon>NPAAA clade</taxon>
        <taxon>indigoferoid/millettioid clade</taxon>
        <taxon>Phaseoleae</taxon>
        <taxon>Vigna</taxon>
    </lineage>
</organism>
<sequence length="101" mass="10856">GTALQTERGKTAHELGRSLLSPTQEPIRGSNIFTQLPRDLGSPSNMATQGGVSPARALCRLHQAGRHQSRPRSPPVTLSTSSLLLRSQTGKPFPSFCLCHL</sequence>
<name>A0A0S3SWF0_PHAAN</name>
<keyword evidence="3" id="KW-1185">Reference proteome</keyword>
<dbReference type="Proteomes" id="UP000291084">
    <property type="component" value="Chromosome 9"/>
</dbReference>
<dbReference type="AlphaFoldDB" id="A0A0S3SWF0"/>
<gene>
    <name evidence="2" type="primary">Vigan.09G036400</name>
    <name evidence="2" type="ORF">VIGAN_09036400</name>
</gene>
<feature type="non-terminal residue" evidence="2">
    <location>
        <position position="1"/>
    </location>
</feature>
<dbReference type="EMBL" id="AP015042">
    <property type="protein sequence ID" value="BAT97023.1"/>
    <property type="molecule type" value="Genomic_DNA"/>
</dbReference>
<feature type="compositionally biased region" description="Basic and acidic residues" evidence="1">
    <location>
        <begin position="7"/>
        <end position="16"/>
    </location>
</feature>
<proteinExistence type="predicted"/>
<evidence type="ECO:0000313" key="2">
    <source>
        <dbReference type="EMBL" id="BAT97023.1"/>
    </source>
</evidence>
<protein>
    <submittedName>
        <fullName evidence="2">Uncharacterized protein</fullName>
    </submittedName>
</protein>
<evidence type="ECO:0000313" key="3">
    <source>
        <dbReference type="Proteomes" id="UP000291084"/>
    </source>
</evidence>
<feature type="region of interest" description="Disordered" evidence="1">
    <location>
        <begin position="63"/>
        <end position="83"/>
    </location>
</feature>
<feature type="region of interest" description="Disordered" evidence="1">
    <location>
        <begin position="1"/>
        <end position="29"/>
    </location>
</feature>
<accession>A0A0S3SWF0</accession>
<reference evidence="2 3" key="1">
    <citation type="journal article" date="2015" name="Sci. Rep.">
        <title>The power of single molecule real-time sequencing technology in the de novo assembly of a eukaryotic genome.</title>
        <authorList>
            <person name="Sakai H."/>
            <person name="Naito K."/>
            <person name="Ogiso-Tanaka E."/>
            <person name="Takahashi Y."/>
            <person name="Iseki K."/>
            <person name="Muto C."/>
            <person name="Satou K."/>
            <person name="Teruya K."/>
            <person name="Shiroma A."/>
            <person name="Shimoji M."/>
            <person name="Hirano T."/>
            <person name="Itoh T."/>
            <person name="Kaga A."/>
            <person name="Tomooka N."/>
        </authorList>
    </citation>
    <scope>NUCLEOTIDE SEQUENCE [LARGE SCALE GENOMIC DNA]</scope>
    <source>
        <strain evidence="3">cv. Shumari</strain>
    </source>
</reference>